<dbReference type="OrthoDB" id="10021397at2759"/>
<dbReference type="EMBL" id="FJOG01000009">
    <property type="protein sequence ID" value="CZR56920.1"/>
    <property type="molecule type" value="Genomic_DNA"/>
</dbReference>
<dbReference type="InterPro" id="IPR011701">
    <property type="entry name" value="MFS"/>
</dbReference>
<dbReference type="PROSITE" id="PS50850">
    <property type="entry name" value="MFS"/>
    <property type="match status" value="1"/>
</dbReference>
<dbReference type="FunFam" id="1.20.1250.20:FF:000196">
    <property type="entry name" value="MFS toxin efflux pump (AflT)"/>
    <property type="match status" value="1"/>
</dbReference>
<feature type="transmembrane region" description="Helical" evidence="6">
    <location>
        <begin position="241"/>
        <end position="259"/>
    </location>
</feature>
<evidence type="ECO:0000256" key="3">
    <source>
        <dbReference type="ARBA" id="ARBA00022989"/>
    </source>
</evidence>
<feature type="compositionally biased region" description="Low complexity" evidence="5">
    <location>
        <begin position="559"/>
        <end position="573"/>
    </location>
</feature>
<gene>
    <name evidence="8" type="ORF">PAC_06809</name>
</gene>
<reference evidence="8 9" key="1">
    <citation type="submission" date="2016-03" db="EMBL/GenBank/DDBJ databases">
        <authorList>
            <person name="Ploux O."/>
        </authorList>
    </citation>
    <scope>NUCLEOTIDE SEQUENCE [LARGE SCALE GENOMIC DNA]</scope>
    <source>
        <strain evidence="8 9">UAMH 11012</strain>
    </source>
</reference>
<organism evidence="8 9">
    <name type="scientific">Phialocephala subalpina</name>
    <dbReference type="NCBI Taxonomy" id="576137"/>
    <lineage>
        <taxon>Eukaryota</taxon>
        <taxon>Fungi</taxon>
        <taxon>Dikarya</taxon>
        <taxon>Ascomycota</taxon>
        <taxon>Pezizomycotina</taxon>
        <taxon>Leotiomycetes</taxon>
        <taxon>Helotiales</taxon>
        <taxon>Mollisiaceae</taxon>
        <taxon>Phialocephala</taxon>
        <taxon>Phialocephala fortinii species complex</taxon>
    </lineage>
</organism>
<dbReference type="Gene3D" id="1.20.1250.20">
    <property type="entry name" value="MFS general substrate transporter like domains"/>
    <property type="match status" value="1"/>
</dbReference>
<evidence type="ECO:0000313" key="9">
    <source>
        <dbReference type="Proteomes" id="UP000184330"/>
    </source>
</evidence>
<dbReference type="SUPFAM" id="SSF103473">
    <property type="entry name" value="MFS general substrate transporter"/>
    <property type="match status" value="1"/>
</dbReference>
<comment type="subcellular location">
    <subcellularLocation>
        <location evidence="1">Membrane</location>
        <topology evidence="1">Multi-pass membrane protein</topology>
    </subcellularLocation>
</comment>
<sequence>MDEKPSNNAEPQSTATEADVEKAVAPQPSAQHEAEDEFPSGVKVLIIMLAVWLSMFLVALDRTILGTAIPKITDDFHSINDVGWYASSYLLTSCAFQLIYGRIYTFYSPKWVLLWAIGLFELGSTVCGAAPNSKAFIVGRAIAGLGSAGIFSGAINIMVITIPLHKRPMYQGAFGAIFGIASVCGPLVGGAFTTKVSWRWCFYINLPIGAVVVAVILFVLESKPSKNTETLKQQIMKLDPFGTIVFLPGIVCLLLALQWGGTTYPWSNARIIVLFILAGLLLTIFIFIQIRSGDNATVPTHIIKQRSVAAGAYFSVASPGSMMVMIYYLPLWFQAIKGVSAVHSGIDTLPLVISLVVASIFAGALTAKTGYYVGQLIASCVIMSVGAGLLTTLKVGTEHSHWIAYQFVYGFGLGLGMQQAGMAAQTCLAKKDVMTGVAIMFFFQGLGGAIFVSISQTIFTSSLIKYLGGFQGITPQMIVHTGATELRNLVPAQYLDLVLVAYNRALSDVFKVGLACACATIVAGLTMEWKSIKGLKQGGPQPPVDTESGVLEKREGCQEDGTVTDTETVVGGDSPPMTAVEARDK</sequence>
<dbReference type="Pfam" id="PF07690">
    <property type="entry name" value="MFS_1"/>
    <property type="match status" value="1"/>
</dbReference>
<feature type="transmembrane region" description="Helical" evidence="6">
    <location>
        <begin position="200"/>
        <end position="220"/>
    </location>
</feature>
<feature type="transmembrane region" description="Helical" evidence="6">
    <location>
        <begin position="348"/>
        <end position="365"/>
    </location>
</feature>
<evidence type="ECO:0000256" key="2">
    <source>
        <dbReference type="ARBA" id="ARBA00022692"/>
    </source>
</evidence>
<evidence type="ECO:0000256" key="6">
    <source>
        <dbReference type="SAM" id="Phobius"/>
    </source>
</evidence>
<feature type="transmembrane region" description="Helical" evidence="6">
    <location>
        <begin position="137"/>
        <end position="160"/>
    </location>
</feature>
<feature type="domain" description="Major facilitator superfamily (MFS) profile" evidence="7">
    <location>
        <begin position="47"/>
        <end position="487"/>
    </location>
</feature>
<name>A0A1L7WVW1_9HELO</name>
<feature type="compositionally biased region" description="Polar residues" evidence="5">
    <location>
        <begin position="1"/>
        <end position="16"/>
    </location>
</feature>
<feature type="region of interest" description="Disordered" evidence="5">
    <location>
        <begin position="535"/>
        <end position="585"/>
    </location>
</feature>
<feature type="transmembrane region" description="Helical" evidence="6">
    <location>
        <begin position="172"/>
        <end position="194"/>
    </location>
</feature>
<dbReference type="Proteomes" id="UP000184330">
    <property type="component" value="Unassembled WGS sequence"/>
</dbReference>
<evidence type="ECO:0000256" key="5">
    <source>
        <dbReference type="SAM" id="MobiDB-lite"/>
    </source>
</evidence>
<dbReference type="GO" id="GO:0005886">
    <property type="term" value="C:plasma membrane"/>
    <property type="evidence" value="ECO:0007669"/>
    <property type="project" value="TreeGrafter"/>
</dbReference>
<keyword evidence="2 6" id="KW-0812">Transmembrane</keyword>
<feature type="transmembrane region" description="Helical" evidence="6">
    <location>
        <begin position="308"/>
        <end position="328"/>
    </location>
</feature>
<proteinExistence type="predicted"/>
<dbReference type="PANTHER" id="PTHR23501">
    <property type="entry name" value="MAJOR FACILITATOR SUPERFAMILY"/>
    <property type="match status" value="1"/>
</dbReference>
<feature type="transmembrane region" description="Helical" evidence="6">
    <location>
        <begin position="402"/>
        <end position="421"/>
    </location>
</feature>
<accession>A0A1L7WVW1</accession>
<feature type="transmembrane region" description="Helical" evidence="6">
    <location>
        <begin position="82"/>
        <end position="100"/>
    </location>
</feature>
<keyword evidence="3 6" id="KW-1133">Transmembrane helix</keyword>
<evidence type="ECO:0000256" key="1">
    <source>
        <dbReference type="ARBA" id="ARBA00004141"/>
    </source>
</evidence>
<evidence type="ECO:0000256" key="4">
    <source>
        <dbReference type="ARBA" id="ARBA00023136"/>
    </source>
</evidence>
<dbReference type="InterPro" id="IPR020846">
    <property type="entry name" value="MFS_dom"/>
</dbReference>
<feature type="transmembrane region" description="Helical" evidence="6">
    <location>
        <begin position="433"/>
        <end position="454"/>
    </location>
</feature>
<dbReference type="FunFam" id="1.20.1720.10:FF:000012">
    <property type="entry name" value="MFS toxin efflux pump (AflT)"/>
    <property type="match status" value="1"/>
</dbReference>
<evidence type="ECO:0000259" key="7">
    <source>
        <dbReference type="PROSITE" id="PS50850"/>
    </source>
</evidence>
<feature type="transmembrane region" description="Helical" evidence="6">
    <location>
        <begin position="372"/>
        <end position="390"/>
    </location>
</feature>
<dbReference type="GO" id="GO:0022857">
    <property type="term" value="F:transmembrane transporter activity"/>
    <property type="evidence" value="ECO:0007669"/>
    <property type="project" value="InterPro"/>
</dbReference>
<feature type="region of interest" description="Disordered" evidence="5">
    <location>
        <begin position="1"/>
        <end position="35"/>
    </location>
</feature>
<feature type="transmembrane region" description="Helical" evidence="6">
    <location>
        <begin position="112"/>
        <end position="131"/>
    </location>
</feature>
<dbReference type="PANTHER" id="PTHR23501:SF201">
    <property type="entry name" value="MFS AFLATOXIN EFFLUX PUMP"/>
    <property type="match status" value="1"/>
</dbReference>
<dbReference type="AlphaFoldDB" id="A0A1L7WVW1"/>
<protein>
    <submittedName>
        <fullName evidence="8">Related to transporter (Major facilitator superfamily)</fullName>
    </submittedName>
</protein>
<feature type="transmembrane region" description="Helical" evidence="6">
    <location>
        <begin position="44"/>
        <end position="62"/>
    </location>
</feature>
<evidence type="ECO:0000313" key="8">
    <source>
        <dbReference type="EMBL" id="CZR56920.1"/>
    </source>
</evidence>
<dbReference type="InterPro" id="IPR036259">
    <property type="entry name" value="MFS_trans_sf"/>
</dbReference>
<dbReference type="Gene3D" id="1.20.1720.10">
    <property type="entry name" value="Multidrug resistance protein D"/>
    <property type="match status" value="1"/>
</dbReference>
<keyword evidence="9" id="KW-1185">Reference proteome</keyword>
<feature type="transmembrane region" description="Helical" evidence="6">
    <location>
        <begin position="271"/>
        <end position="288"/>
    </location>
</feature>
<dbReference type="CDD" id="cd17502">
    <property type="entry name" value="MFS_Azr1_MDR_like"/>
    <property type="match status" value="1"/>
</dbReference>
<keyword evidence="4 6" id="KW-0472">Membrane</keyword>